<dbReference type="Proteomes" id="UP000567067">
    <property type="component" value="Unassembled WGS sequence"/>
</dbReference>
<dbReference type="EMBL" id="JACJIP010000023">
    <property type="protein sequence ID" value="MBA9086917.1"/>
    <property type="molecule type" value="Genomic_DNA"/>
</dbReference>
<dbReference type="PANTHER" id="PTHR35604">
    <property type="entry name" value="TRANSPOSASE INSH FOR INSERTION SEQUENCE ELEMENT IS5A-RELATED"/>
    <property type="match status" value="1"/>
</dbReference>
<feature type="domain" description="Transposase InsH N-terminal" evidence="1">
    <location>
        <begin position="17"/>
        <end position="113"/>
    </location>
</feature>
<gene>
    <name evidence="2" type="ORF">FHR92_003397</name>
</gene>
<feature type="non-terminal residue" evidence="2">
    <location>
        <position position="156"/>
    </location>
</feature>
<dbReference type="PANTHER" id="PTHR35604:SF2">
    <property type="entry name" value="TRANSPOSASE INSH FOR INSERTION SEQUENCE ELEMENT IS5A-RELATED"/>
    <property type="match status" value="1"/>
</dbReference>
<sequence length="156" mass="18365">MLFTNDPNPQLEYELVCLEQLVPQDHLLRKIDKYIDFNFIIDLVKPYYCENNGRPSLDPIVFFKMLLLGYLYDIRSERELERAVNDTLSFRWFLGLGLTKKAPDHSTFSENRKNRFKDSTVFQEIFDRIVHQANQYHMVGGRLLATDSTHMKANAS</sequence>
<protein>
    <submittedName>
        <fullName evidence="2">Transposase</fullName>
    </submittedName>
</protein>
<dbReference type="InterPro" id="IPR008490">
    <property type="entry name" value="Transposase_InsH_N"/>
</dbReference>
<accession>A0A7W3SVE4</accession>
<dbReference type="AlphaFoldDB" id="A0A7W3SVE4"/>
<proteinExistence type="predicted"/>
<evidence type="ECO:0000313" key="2">
    <source>
        <dbReference type="EMBL" id="MBA9086917.1"/>
    </source>
</evidence>
<comment type="caution">
    <text evidence="2">The sequence shown here is derived from an EMBL/GenBank/DDBJ whole genome shotgun (WGS) entry which is preliminary data.</text>
</comment>
<organism evidence="2 3">
    <name type="scientific">Fontibacillus solani</name>
    <dbReference type="NCBI Taxonomy" id="1572857"/>
    <lineage>
        <taxon>Bacteria</taxon>
        <taxon>Bacillati</taxon>
        <taxon>Bacillota</taxon>
        <taxon>Bacilli</taxon>
        <taxon>Bacillales</taxon>
        <taxon>Paenibacillaceae</taxon>
        <taxon>Fontibacillus</taxon>
    </lineage>
</organism>
<dbReference type="Pfam" id="PF05598">
    <property type="entry name" value="DUF772"/>
    <property type="match status" value="1"/>
</dbReference>
<dbReference type="RefSeq" id="WP_182537417.1">
    <property type="nucleotide sequence ID" value="NZ_JACJIP010000023.1"/>
</dbReference>
<evidence type="ECO:0000313" key="3">
    <source>
        <dbReference type="Proteomes" id="UP000567067"/>
    </source>
</evidence>
<reference evidence="2 3" key="1">
    <citation type="submission" date="2020-08" db="EMBL/GenBank/DDBJ databases">
        <title>Genomic Encyclopedia of Type Strains, Phase III (KMG-III): the genomes of soil and plant-associated and newly described type strains.</title>
        <authorList>
            <person name="Whitman W."/>
        </authorList>
    </citation>
    <scope>NUCLEOTIDE SEQUENCE [LARGE SCALE GENOMIC DNA]</scope>
    <source>
        <strain evidence="2 3">CECT 8693</strain>
    </source>
</reference>
<evidence type="ECO:0000259" key="1">
    <source>
        <dbReference type="Pfam" id="PF05598"/>
    </source>
</evidence>
<keyword evidence="3" id="KW-1185">Reference proteome</keyword>
<name>A0A7W3SVE4_9BACL</name>